<proteinExistence type="predicted"/>
<dbReference type="InterPro" id="IPR036638">
    <property type="entry name" value="HLH_DNA-bd_sf"/>
</dbReference>
<dbReference type="PANTHER" id="PTHR19860:SF40">
    <property type="entry name" value="WD40 REPEAT-CONTAINING PROTEIN"/>
    <property type="match status" value="1"/>
</dbReference>
<dbReference type="Gene3D" id="1.25.40.10">
    <property type="entry name" value="Tetratricopeptide repeat domain"/>
    <property type="match status" value="1"/>
</dbReference>
<organism evidence="4">
    <name type="scientific">Guillardia theta</name>
    <name type="common">Cryptophyte</name>
    <name type="synonym">Cryptomonas phi</name>
    <dbReference type="NCBI Taxonomy" id="55529"/>
    <lineage>
        <taxon>Eukaryota</taxon>
        <taxon>Cryptophyceae</taxon>
        <taxon>Pyrenomonadales</taxon>
        <taxon>Geminigeraceae</taxon>
        <taxon>Guillardia</taxon>
    </lineage>
</organism>
<keyword evidence="1" id="KW-0677">Repeat</keyword>
<reference evidence="4" key="1">
    <citation type="submission" date="2021-01" db="EMBL/GenBank/DDBJ databases">
        <authorList>
            <person name="Corre E."/>
            <person name="Pelletier E."/>
            <person name="Niang G."/>
            <person name="Scheremetjew M."/>
            <person name="Finn R."/>
            <person name="Kale V."/>
            <person name="Holt S."/>
            <person name="Cochrane G."/>
            <person name="Meng A."/>
            <person name="Brown T."/>
            <person name="Cohen L."/>
        </authorList>
    </citation>
    <scope>NUCLEOTIDE SEQUENCE</scope>
    <source>
        <strain evidence="4">CCMP 2712</strain>
    </source>
</reference>
<gene>
    <name evidence="4" type="ORF">GTHE00462_LOCUS14893</name>
</gene>
<dbReference type="PROSITE" id="PS50888">
    <property type="entry name" value="BHLH"/>
    <property type="match status" value="1"/>
</dbReference>
<dbReference type="AlphaFoldDB" id="A0A7S4KLY5"/>
<dbReference type="EMBL" id="HBKN01018878">
    <property type="protein sequence ID" value="CAE2298996.1"/>
    <property type="molecule type" value="Transcribed_RNA"/>
</dbReference>
<evidence type="ECO:0000313" key="4">
    <source>
        <dbReference type="EMBL" id="CAE2298996.1"/>
    </source>
</evidence>
<name>A0A7S4KLY5_GUITH</name>
<dbReference type="Pfam" id="PF00010">
    <property type="entry name" value="HLH"/>
    <property type="match status" value="1"/>
</dbReference>
<feature type="region of interest" description="Disordered" evidence="2">
    <location>
        <begin position="153"/>
        <end position="216"/>
    </location>
</feature>
<sequence>MEWYEASQDGPESIFNGGQDVDILQGFGQGLTSDAYVANKPYNQYNIQSSQSTFSNFPRAPGIMSQPYMVNEVPMAPYGESAGFNAFPQGPFGGGNAIPQNISMPYGQPYSNDLSMNNNVNNPMLMPAQDFQSYPPMQPAMNSGFVQPTKALHAADSGNDGMGYKDPFPSMDKSKSLPSQPAKVQSAAVTSHSSKREAPAAEKVEEKPAKRGPKRSLAATIERMEKHKVLERKRREKTKELMSELQALIPTVENVEESLTMNTVLEEAIQHLKEQHAQKQQLVPVKKETESGEFGGLAGAFSNKDNRDGLSIIQSQDDDLSVFGGELVVPSQNPGAISDQVAALEQSSSSKTLKYNIARMPDQEFKYFRLVLMQETLYAKMLQRWEAKMGLELVRDSLSLLCISRQGLSLQELEEILNISESGKGEQWAELKEALNADLAVRSEGLVGFVYSAFRLAVERRYLGNPEDVRKAQLRLAEYFEHKHKSDQDVRRAASELPYVLESVGEWSRLRRCLSSSLDMLYQLYNDKDKGDLLRFWRKGGDLESSGYQEASKCYVQRLQKFEQEGMAPQMLWQSSLITARFLGDAGQFKEAENILEKARELTKELGGDHKLVAEVSLRCAELLNKWAASSPEYTEEMMVRSAQYAKEAADLFAEIGSEEAKEDHATSLYWMGLNFGTLCRIGGGGSWGSKEAHEIALQSLNQCQALRDELNSPQVKRTEVLFGKAVLSFCKAEAMGTGSIEPKVKTCKEEIQELLEESLQNFLLAYGQFSDMYSPSHLEAIKCVTMLGLVHRKLNRLTEALEWSRKEVLVREEVQGLLHPRTQQAHRVYKELISKVQEAKEKTSESFNM</sequence>
<dbReference type="Gene3D" id="4.10.280.10">
    <property type="entry name" value="Helix-loop-helix DNA-binding domain"/>
    <property type="match status" value="1"/>
</dbReference>
<feature type="compositionally biased region" description="Basic and acidic residues" evidence="2">
    <location>
        <begin position="194"/>
        <end position="209"/>
    </location>
</feature>
<dbReference type="InterPro" id="IPR011990">
    <property type="entry name" value="TPR-like_helical_dom_sf"/>
</dbReference>
<evidence type="ECO:0000256" key="2">
    <source>
        <dbReference type="SAM" id="MobiDB-lite"/>
    </source>
</evidence>
<dbReference type="SMART" id="SM00353">
    <property type="entry name" value="HLH"/>
    <property type="match status" value="1"/>
</dbReference>
<dbReference type="PANTHER" id="PTHR19860">
    <property type="entry name" value="DDB1- AND CUL4-ASSOCIATED FACTOR 12-RELATED"/>
    <property type="match status" value="1"/>
</dbReference>
<evidence type="ECO:0000259" key="3">
    <source>
        <dbReference type="PROSITE" id="PS50888"/>
    </source>
</evidence>
<accession>A0A7S4KLY5</accession>
<dbReference type="SUPFAM" id="SSF47459">
    <property type="entry name" value="HLH, helix-loop-helix DNA-binding domain"/>
    <property type="match status" value="1"/>
</dbReference>
<protein>
    <recommendedName>
        <fullName evidence="3">BHLH domain-containing protein</fullName>
    </recommendedName>
</protein>
<dbReference type="GO" id="GO:0046983">
    <property type="term" value="F:protein dimerization activity"/>
    <property type="evidence" value="ECO:0007669"/>
    <property type="project" value="InterPro"/>
</dbReference>
<feature type="domain" description="BHLH" evidence="3">
    <location>
        <begin position="222"/>
        <end position="275"/>
    </location>
</feature>
<evidence type="ECO:0000256" key="1">
    <source>
        <dbReference type="ARBA" id="ARBA00022737"/>
    </source>
</evidence>
<dbReference type="InterPro" id="IPR051191">
    <property type="entry name" value="DCAF12"/>
</dbReference>
<dbReference type="SUPFAM" id="SSF48452">
    <property type="entry name" value="TPR-like"/>
    <property type="match status" value="1"/>
</dbReference>
<dbReference type="InterPro" id="IPR011598">
    <property type="entry name" value="bHLH_dom"/>
</dbReference>
<feature type="compositionally biased region" description="Polar residues" evidence="2">
    <location>
        <begin position="176"/>
        <end position="192"/>
    </location>
</feature>